<reference evidence="1 2" key="1">
    <citation type="submission" date="2016-03" db="EMBL/GenBank/DDBJ databases">
        <title>Choanephora cucurbitarum.</title>
        <authorList>
            <person name="Min B."/>
            <person name="Park H."/>
            <person name="Park J.-H."/>
            <person name="Shin H.-D."/>
            <person name="Choi I.-G."/>
        </authorList>
    </citation>
    <scope>NUCLEOTIDE SEQUENCE [LARGE SCALE GENOMIC DNA]</scope>
    <source>
        <strain evidence="1 2">KUS-F28377</strain>
    </source>
</reference>
<protein>
    <submittedName>
        <fullName evidence="1">Uncharacterized protein</fullName>
    </submittedName>
</protein>
<accession>A0A1C7N0S7</accession>
<evidence type="ECO:0000313" key="1">
    <source>
        <dbReference type="EMBL" id="OBZ80964.1"/>
    </source>
</evidence>
<sequence>MSSEQRPTIEQIIVNQQAQINRLDTNAQPSEEPSFEQQQHQSIENQLVSQLHSLEIRPDHTWQPTPFLFGLMNFDQSLFITSTLTDDNRKVIIEQYLGMKDIDYQPPDTVPAAAHSMKSHQIKQDRSLKRLQYLSSATSELWMFRLWKLATITPTLRFNVTCVCLPTAVLYC</sequence>
<dbReference type="InParanoid" id="A0A1C7N0S7"/>
<comment type="caution">
    <text evidence="1">The sequence shown here is derived from an EMBL/GenBank/DDBJ whole genome shotgun (WGS) entry which is preliminary data.</text>
</comment>
<keyword evidence="2" id="KW-1185">Reference proteome</keyword>
<gene>
    <name evidence="1" type="ORF">A0J61_10987</name>
</gene>
<organism evidence="1 2">
    <name type="scientific">Choanephora cucurbitarum</name>
    <dbReference type="NCBI Taxonomy" id="101091"/>
    <lineage>
        <taxon>Eukaryota</taxon>
        <taxon>Fungi</taxon>
        <taxon>Fungi incertae sedis</taxon>
        <taxon>Mucoromycota</taxon>
        <taxon>Mucoromycotina</taxon>
        <taxon>Mucoromycetes</taxon>
        <taxon>Mucorales</taxon>
        <taxon>Mucorineae</taxon>
        <taxon>Choanephoraceae</taxon>
        <taxon>Choanephoroideae</taxon>
        <taxon>Choanephora</taxon>
    </lineage>
</organism>
<proteinExistence type="predicted"/>
<evidence type="ECO:0000313" key="2">
    <source>
        <dbReference type="Proteomes" id="UP000093000"/>
    </source>
</evidence>
<name>A0A1C7N0S7_9FUNG</name>
<dbReference type="AlphaFoldDB" id="A0A1C7N0S7"/>
<dbReference type="OrthoDB" id="2264108at2759"/>
<dbReference type="Proteomes" id="UP000093000">
    <property type="component" value="Unassembled WGS sequence"/>
</dbReference>
<dbReference type="EMBL" id="LUGH01001567">
    <property type="protein sequence ID" value="OBZ80964.1"/>
    <property type="molecule type" value="Genomic_DNA"/>
</dbReference>